<keyword evidence="1" id="KW-0472">Membrane</keyword>
<dbReference type="AlphaFoldDB" id="A0A1M2VPW7"/>
<name>A0A1M2VPW7_TRAPU</name>
<dbReference type="EMBL" id="MNAD01000895">
    <property type="protein sequence ID" value="OJT09606.1"/>
    <property type="molecule type" value="Genomic_DNA"/>
</dbReference>
<evidence type="ECO:0000256" key="1">
    <source>
        <dbReference type="SAM" id="Phobius"/>
    </source>
</evidence>
<sequence>MSGHSGPATLAVSLEDHLADTLRPLVPLLPKPLAAEVDSILAAAPPPNYPSGDSADTTPPPVKVIPYDLLASLSKWSRTPEGEQALARHAPPLRARDYTMLALLAGTRTSPDRRFPSMPVPGMTTDSQAARRRELSDRRAVTAVLNALLTIGGSGIAAFYASGRLAWKDEWVSR</sequence>
<proteinExistence type="predicted"/>
<dbReference type="Proteomes" id="UP000184267">
    <property type="component" value="Unassembled WGS sequence"/>
</dbReference>
<keyword evidence="1" id="KW-1133">Transmembrane helix</keyword>
<feature type="transmembrane region" description="Helical" evidence="1">
    <location>
        <begin position="140"/>
        <end position="161"/>
    </location>
</feature>
<keyword evidence="1" id="KW-0812">Transmembrane</keyword>
<gene>
    <name evidence="2" type="ORF">TRAPUB_13913</name>
</gene>
<organism evidence="2 3">
    <name type="scientific">Trametes pubescens</name>
    <name type="common">White-rot fungus</name>
    <dbReference type="NCBI Taxonomy" id="154538"/>
    <lineage>
        <taxon>Eukaryota</taxon>
        <taxon>Fungi</taxon>
        <taxon>Dikarya</taxon>
        <taxon>Basidiomycota</taxon>
        <taxon>Agaricomycotina</taxon>
        <taxon>Agaricomycetes</taxon>
        <taxon>Polyporales</taxon>
        <taxon>Polyporaceae</taxon>
        <taxon>Trametes</taxon>
    </lineage>
</organism>
<comment type="caution">
    <text evidence="2">The sequence shown here is derived from an EMBL/GenBank/DDBJ whole genome shotgun (WGS) entry which is preliminary data.</text>
</comment>
<dbReference type="OMA" id="GHIDTHG"/>
<dbReference type="OrthoDB" id="3193718at2759"/>
<protein>
    <submittedName>
        <fullName evidence="2">Uncharacterized protein</fullName>
    </submittedName>
</protein>
<evidence type="ECO:0000313" key="2">
    <source>
        <dbReference type="EMBL" id="OJT09606.1"/>
    </source>
</evidence>
<accession>A0A1M2VPW7</accession>
<keyword evidence="3" id="KW-1185">Reference proteome</keyword>
<reference evidence="2 3" key="1">
    <citation type="submission" date="2016-10" db="EMBL/GenBank/DDBJ databases">
        <title>Genome sequence of the basidiomycete white-rot fungus Trametes pubescens.</title>
        <authorList>
            <person name="Makela M.R."/>
            <person name="Granchi Z."/>
            <person name="Peng M."/>
            <person name="De Vries R.P."/>
            <person name="Grigoriev I."/>
            <person name="Riley R."/>
            <person name="Hilden K."/>
        </authorList>
    </citation>
    <scope>NUCLEOTIDE SEQUENCE [LARGE SCALE GENOMIC DNA]</scope>
    <source>
        <strain evidence="2 3">FBCC735</strain>
    </source>
</reference>
<evidence type="ECO:0000313" key="3">
    <source>
        <dbReference type="Proteomes" id="UP000184267"/>
    </source>
</evidence>